<evidence type="ECO:0000256" key="3">
    <source>
        <dbReference type="ARBA" id="ARBA00023274"/>
    </source>
</evidence>
<dbReference type="GO" id="GO:0003735">
    <property type="term" value="F:structural constituent of ribosome"/>
    <property type="evidence" value="ECO:0007669"/>
    <property type="project" value="InterPro"/>
</dbReference>
<dbReference type="GO" id="GO:0006412">
    <property type="term" value="P:translation"/>
    <property type="evidence" value="ECO:0007669"/>
    <property type="project" value="UniProtKB-UniRule"/>
</dbReference>
<accession>A0A6J4VG14</accession>
<dbReference type="NCBIfam" id="TIGR01022">
    <property type="entry name" value="rpmJ_bact"/>
    <property type="match status" value="1"/>
</dbReference>
<dbReference type="EMBL" id="CADCWN010000211">
    <property type="protein sequence ID" value="CAA9577905.1"/>
    <property type="molecule type" value="Genomic_DNA"/>
</dbReference>
<protein>
    <recommendedName>
        <fullName evidence="4">Large ribosomal subunit protein bL36</fullName>
    </recommendedName>
</protein>
<dbReference type="InterPro" id="IPR035977">
    <property type="entry name" value="Ribosomal_bL36_sp"/>
</dbReference>
<evidence type="ECO:0000313" key="6">
    <source>
        <dbReference type="EMBL" id="CAA9577905.1"/>
    </source>
</evidence>
<evidence type="ECO:0000256" key="2">
    <source>
        <dbReference type="ARBA" id="ARBA00022980"/>
    </source>
</evidence>
<dbReference type="PANTHER" id="PTHR42888">
    <property type="entry name" value="50S RIBOSOMAL PROTEIN L36, CHLOROPLASTIC"/>
    <property type="match status" value="1"/>
</dbReference>
<dbReference type="GO" id="GO:1990904">
    <property type="term" value="C:ribonucleoprotein complex"/>
    <property type="evidence" value="ECO:0007669"/>
    <property type="project" value="UniProtKB-KW"/>
</dbReference>
<organism evidence="6">
    <name type="scientific">uncultured Thermomicrobiales bacterium</name>
    <dbReference type="NCBI Taxonomy" id="1645740"/>
    <lineage>
        <taxon>Bacteria</taxon>
        <taxon>Pseudomonadati</taxon>
        <taxon>Thermomicrobiota</taxon>
        <taxon>Thermomicrobia</taxon>
        <taxon>Thermomicrobiales</taxon>
        <taxon>environmental samples</taxon>
    </lineage>
</organism>
<keyword evidence="3 4" id="KW-0687">Ribonucleoprotein</keyword>
<dbReference type="SUPFAM" id="SSF57840">
    <property type="entry name" value="Ribosomal protein L36"/>
    <property type="match status" value="1"/>
</dbReference>
<dbReference type="HAMAP" id="MF_00251">
    <property type="entry name" value="Ribosomal_bL36"/>
    <property type="match status" value="1"/>
</dbReference>
<dbReference type="AlphaFoldDB" id="A0A6J4VG14"/>
<name>A0A6J4VG14_9BACT</name>
<dbReference type="GO" id="GO:0005840">
    <property type="term" value="C:ribosome"/>
    <property type="evidence" value="ECO:0007669"/>
    <property type="project" value="UniProtKB-KW"/>
</dbReference>
<reference evidence="6" key="1">
    <citation type="submission" date="2020-02" db="EMBL/GenBank/DDBJ databases">
        <authorList>
            <person name="Meier V. D."/>
        </authorList>
    </citation>
    <scope>NUCLEOTIDE SEQUENCE</scope>
    <source>
        <strain evidence="6">AVDCRST_MAG18</strain>
    </source>
</reference>
<evidence type="ECO:0000256" key="1">
    <source>
        <dbReference type="ARBA" id="ARBA00007645"/>
    </source>
</evidence>
<evidence type="ECO:0000256" key="4">
    <source>
        <dbReference type="HAMAP-Rule" id="MF_00251"/>
    </source>
</evidence>
<dbReference type="Pfam" id="PF00444">
    <property type="entry name" value="Ribosomal_L36"/>
    <property type="match status" value="1"/>
</dbReference>
<proteinExistence type="inferred from homology"/>
<dbReference type="PANTHER" id="PTHR42888:SF1">
    <property type="entry name" value="LARGE RIBOSOMAL SUBUNIT PROTEIN BL36C"/>
    <property type="match status" value="1"/>
</dbReference>
<gene>
    <name evidence="4" type="primary">rpmJ</name>
    <name evidence="6" type="ORF">AVDCRST_MAG18-2763</name>
</gene>
<keyword evidence="2 4" id="KW-0689">Ribosomal protein</keyword>
<dbReference type="InterPro" id="IPR000473">
    <property type="entry name" value="Ribosomal_bL36"/>
</dbReference>
<sequence length="38" mass="4382">MKVQASVKKRCDSCKVIKRRGIIRVICSKDPTHKQRQG</sequence>
<comment type="similarity">
    <text evidence="1 4 5">Belongs to the bacterial ribosomal protein bL36 family.</text>
</comment>
<dbReference type="GO" id="GO:0005737">
    <property type="term" value="C:cytoplasm"/>
    <property type="evidence" value="ECO:0007669"/>
    <property type="project" value="UniProtKB-ARBA"/>
</dbReference>
<evidence type="ECO:0000256" key="5">
    <source>
        <dbReference type="RuleBase" id="RU000571"/>
    </source>
</evidence>